<organism evidence="1 2">
    <name type="scientific">Zizania palustris</name>
    <name type="common">Northern wild rice</name>
    <dbReference type="NCBI Taxonomy" id="103762"/>
    <lineage>
        <taxon>Eukaryota</taxon>
        <taxon>Viridiplantae</taxon>
        <taxon>Streptophyta</taxon>
        <taxon>Embryophyta</taxon>
        <taxon>Tracheophyta</taxon>
        <taxon>Spermatophyta</taxon>
        <taxon>Magnoliopsida</taxon>
        <taxon>Liliopsida</taxon>
        <taxon>Poales</taxon>
        <taxon>Poaceae</taxon>
        <taxon>BOP clade</taxon>
        <taxon>Oryzoideae</taxon>
        <taxon>Oryzeae</taxon>
        <taxon>Zizaniinae</taxon>
        <taxon>Zizania</taxon>
    </lineage>
</organism>
<dbReference type="Proteomes" id="UP000729402">
    <property type="component" value="Unassembled WGS sequence"/>
</dbReference>
<protein>
    <submittedName>
        <fullName evidence="1">Uncharacterized protein</fullName>
    </submittedName>
</protein>
<proteinExistence type="predicted"/>
<keyword evidence="2" id="KW-1185">Reference proteome</keyword>
<reference evidence="1" key="1">
    <citation type="journal article" date="2021" name="bioRxiv">
        <title>Whole Genome Assembly and Annotation of Northern Wild Rice, Zizania palustris L., Supports a Whole Genome Duplication in the Zizania Genus.</title>
        <authorList>
            <person name="Haas M."/>
            <person name="Kono T."/>
            <person name="Macchietto M."/>
            <person name="Millas R."/>
            <person name="McGilp L."/>
            <person name="Shao M."/>
            <person name="Duquette J."/>
            <person name="Hirsch C.N."/>
            <person name="Kimball J."/>
        </authorList>
    </citation>
    <scope>NUCLEOTIDE SEQUENCE</scope>
    <source>
        <tissue evidence="1">Fresh leaf tissue</tissue>
    </source>
</reference>
<evidence type="ECO:0000313" key="1">
    <source>
        <dbReference type="EMBL" id="KAG8084013.1"/>
    </source>
</evidence>
<dbReference type="EMBL" id="JAAALK010000082">
    <property type="protein sequence ID" value="KAG8084013.1"/>
    <property type="molecule type" value="Genomic_DNA"/>
</dbReference>
<sequence>MGVPATKAQTMETSTTEMPTMVLPSIDALTVIRGVLTIVRLTGALAVEEQLTTNHTLEDQLTANPTVTIEAQLEMDTATEEHSVTLAELALAECDEAKEAAVKDKAEAEAEALL</sequence>
<comment type="caution">
    <text evidence="1">The sequence shown here is derived from an EMBL/GenBank/DDBJ whole genome shotgun (WGS) entry which is preliminary data.</text>
</comment>
<name>A0A8J5SZC4_ZIZPA</name>
<gene>
    <name evidence="1" type="ORF">GUJ93_ZPchr0010g8493</name>
</gene>
<accession>A0A8J5SZC4</accession>
<dbReference type="AlphaFoldDB" id="A0A8J5SZC4"/>
<evidence type="ECO:0000313" key="2">
    <source>
        <dbReference type="Proteomes" id="UP000729402"/>
    </source>
</evidence>
<reference evidence="1" key="2">
    <citation type="submission" date="2021-02" db="EMBL/GenBank/DDBJ databases">
        <authorList>
            <person name="Kimball J.A."/>
            <person name="Haas M.W."/>
            <person name="Macchietto M."/>
            <person name="Kono T."/>
            <person name="Duquette J."/>
            <person name="Shao M."/>
        </authorList>
    </citation>
    <scope>NUCLEOTIDE SEQUENCE</scope>
    <source>
        <tissue evidence="1">Fresh leaf tissue</tissue>
    </source>
</reference>